<evidence type="ECO:0000313" key="2">
    <source>
        <dbReference type="Proteomes" id="UP001458880"/>
    </source>
</evidence>
<comment type="caution">
    <text evidence="1">The sequence shown here is derived from an EMBL/GenBank/DDBJ whole genome shotgun (WGS) entry which is preliminary data.</text>
</comment>
<gene>
    <name evidence="1" type="ORF">QE152_g39967</name>
</gene>
<accession>A0AAW1HSD0</accession>
<organism evidence="1 2">
    <name type="scientific">Popillia japonica</name>
    <name type="common">Japanese beetle</name>
    <dbReference type="NCBI Taxonomy" id="7064"/>
    <lineage>
        <taxon>Eukaryota</taxon>
        <taxon>Metazoa</taxon>
        <taxon>Ecdysozoa</taxon>
        <taxon>Arthropoda</taxon>
        <taxon>Hexapoda</taxon>
        <taxon>Insecta</taxon>
        <taxon>Pterygota</taxon>
        <taxon>Neoptera</taxon>
        <taxon>Endopterygota</taxon>
        <taxon>Coleoptera</taxon>
        <taxon>Polyphaga</taxon>
        <taxon>Scarabaeiformia</taxon>
        <taxon>Scarabaeidae</taxon>
        <taxon>Rutelinae</taxon>
        <taxon>Popillia</taxon>
    </lineage>
</organism>
<evidence type="ECO:0000313" key="1">
    <source>
        <dbReference type="EMBL" id="KAK9679486.1"/>
    </source>
</evidence>
<dbReference type="AlphaFoldDB" id="A0AAW1HSD0"/>
<dbReference type="InterPro" id="IPR007499">
    <property type="entry name" value="ERF_bacteria_virus"/>
</dbReference>
<protein>
    <submittedName>
        <fullName evidence="1">ERF superfamily</fullName>
    </submittedName>
</protein>
<proteinExistence type="predicted"/>
<sequence length="326" mass="36548">MYRTLLIFRVNERKQELTGNLPTVFVDISGHVAQLQVRVYESGWVGDNEPTERFMFDLSKPLSKVQFAAYEGYMAKLQETNPPREQTKGDCKPMCEICRRTPCHSHCPHAAEPVHKTCVILGCPIWEGMKYYESSKGAVCLDCLEDMTTKLRAPKNQFNKFGGYSYRNCEDILEAVKPLCKEFNATLIICDDIVVNGDRYYVKAKTTFTDCETGESIEGAAFAREEQDKKGMDGSQITGSASSYARKYALNGLFCIDDVSDEDAKGALQIGEMATEPEKKTIESICKKHGLDHKKVAQGNGFDWDALSRVQAGMFLNSLKNKFGDV</sequence>
<dbReference type="Proteomes" id="UP001458880">
    <property type="component" value="Unassembled WGS sequence"/>
</dbReference>
<reference evidence="1 2" key="1">
    <citation type="journal article" date="2024" name="BMC Genomics">
        <title>De novo assembly and annotation of Popillia japonica's genome with initial clues to its potential as an invasive pest.</title>
        <authorList>
            <person name="Cucini C."/>
            <person name="Boschi S."/>
            <person name="Funari R."/>
            <person name="Cardaioli E."/>
            <person name="Iannotti N."/>
            <person name="Marturano G."/>
            <person name="Paoli F."/>
            <person name="Bruttini M."/>
            <person name="Carapelli A."/>
            <person name="Frati F."/>
            <person name="Nardi F."/>
        </authorList>
    </citation>
    <scope>NUCLEOTIDE SEQUENCE [LARGE SCALE GENOMIC DNA]</scope>
    <source>
        <strain evidence="1">DMR45628</strain>
    </source>
</reference>
<keyword evidence="2" id="KW-1185">Reference proteome</keyword>
<dbReference type="EMBL" id="JASPKY010001015">
    <property type="protein sequence ID" value="KAK9679486.1"/>
    <property type="molecule type" value="Genomic_DNA"/>
</dbReference>
<dbReference type="Pfam" id="PF04404">
    <property type="entry name" value="ERF"/>
    <property type="match status" value="1"/>
</dbReference>
<name>A0AAW1HSD0_POPJA</name>